<reference evidence="2" key="1">
    <citation type="submission" date="2020-08" db="EMBL/GenBank/DDBJ databases">
        <title>Genome public.</title>
        <authorList>
            <person name="Liu C."/>
            <person name="Sun Q."/>
        </authorList>
    </citation>
    <scope>NUCLEOTIDE SEQUENCE</scope>
    <source>
        <strain evidence="2">NSJ-23</strain>
    </source>
</reference>
<evidence type="ECO:0000313" key="3">
    <source>
        <dbReference type="Proteomes" id="UP000628736"/>
    </source>
</evidence>
<protein>
    <submittedName>
        <fullName evidence="2">SseB family protein</fullName>
    </submittedName>
</protein>
<gene>
    <name evidence="2" type="ORF">H8S11_00525</name>
</gene>
<name>A0A8J6M760_9FIRM</name>
<comment type="caution">
    <text evidence="2">The sequence shown here is derived from an EMBL/GenBank/DDBJ whole genome shotgun (WGS) entry which is preliminary data.</text>
</comment>
<evidence type="ECO:0000259" key="1">
    <source>
        <dbReference type="Pfam" id="PF07179"/>
    </source>
</evidence>
<dbReference type="EMBL" id="JACOPO010000001">
    <property type="protein sequence ID" value="MBC5721312.1"/>
    <property type="molecule type" value="Genomic_DNA"/>
</dbReference>
<sequence>MSDLTQPITNPELAQAVADMAAQGSRASREAVLDIVISKARFLAPVTISPAPEQQESAPLGEGTAIQFQLLPNQEGQPFFPAFTCWEELRKLCGPKNQQTLVLTFDDYAAMVLRDNRAAGFVVDPFGSCLSFDRAMMEHLAVRKQDRH</sequence>
<evidence type="ECO:0000313" key="2">
    <source>
        <dbReference type="EMBL" id="MBC5721312.1"/>
    </source>
</evidence>
<feature type="domain" description="SseB protein N-terminal" evidence="1">
    <location>
        <begin position="13"/>
        <end position="135"/>
    </location>
</feature>
<dbReference type="InterPro" id="IPR009839">
    <property type="entry name" value="SseB_N"/>
</dbReference>
<accession>A0A8J6M760</accession>
<dbReference type="Pfam" id="PF07179">
    <property type="entry name" value="SseB"/>
    <property type="match status" value="1"/>
</dbReference>
<organism evidence="2 3">
    <name type="scientific">Flintibacter hominis</name>
    <dbReference type="NCBI Taxonomy" id="2763048"/>
    <lineage>
        <taxon>Bacteria</taxon>
        <taxon>Bacillati</taxon>
        <taxon>Bacillota</taxon>
        <taxon>Clostridia</taxon>
        <taxon>Eubacteriales</taxon>
        <taxon>Flintibacter</taxon>
    </lineage>
</organism>
<dbReference type="AlphaFoldDB" id="A0A8J6M760"/>
<proteinExistence type="predicted"/>
<dbReference type="RefSeq" id="WP_186851825.1">
    <property type="nucleotide sequence ID" value="NZ_JACOPO010000001.1"/>
</dbReference>
<dbReference type="Proteomes" id="UP000628736">
    <property type="component" value="Unassembled WGS sequence"/>
</dbReference>
<keyword evidence="3" id="KW-1185">Reference proteome</keyword>